<keyword evidence="2" id="KW-0963">Cytoplasm</keyword>
<feature type="region of interest" description="Disordered" evidence="3">
    <location>
        <begin position="901"/>
        <end position="931"/>
    </location>
</feature>
<dbReference type="AlphaFoldDB" id="A0A8D8X748"/>
<feature type="compositionally biased region" description="Basic and acidic residues" evidence="3">
    <location>
        <begin position="382"/>
        <end position="394"/>
    </location>
</feature>
<feature type="compositionally biased region" description="Polar residues" evidence="3">
    <location>
        <begin position="969"/>
        <end position="1008"/>
    </location>
</feature>
<feature type="region of interest" description="Disordered" evidence="3">
    <location>
        <begin position="108"/>
        <end position="456"/>
    </location>
</feature>
<evidence type="ECO:0008006" key="5">
    <source>
        <dbReference type="Google" id="ProtNLM"/>
    </source>
</evidence>
<feature type="compositionally biased region" description="Polar residues" evidence="3">
    <location>
        <begin position="473"/>
        <end position="483"/>
    </location>
</feature>
<evidence type="ECO:0000313" key="4">
    <source>
        <dbReference type="EMBL" id="CAG6684798.1"/>
    </source>
</evidence>
<dbReference type="GO" id="GO:0017148">
    <property type="term" value="P:negative regulation of translation"/>
    <property type="evidence" value="ECO:0007669"/>
    <property type="project" value="TreeGrafter"/>
</dbReference>
<evidence type="ECO:0000256" key="2">
    <source>
        <dbReference type="ARBA" id="ARBA00022490"/>
    </source>
</evidence>
<protein>
    <recommendedName>
        <fullName evidence="5">Eukaryotic translation initiation factor 4E transporter</fullName>
    </recommendedName>
</protein>
<evidence type="ECO:0000256" key="3">
    <source>
        <dbReference type="SAM" id="MobiDB-lite"/>
    </source>
</evidence>
<dbReference type="GO" id="GO:0005634">
    <property type="term" value="C:nucleus"/>
    <property type="evidence" value="ECO:0007669"/>
    <property type="project" value="TreeGrafter"/>
</dbReference>
<proteinExistence type="predicted"/>
<feature type="region of interest" description="Disordered" evidence="3">
    <location>
        <begin position="473"/>
        <end position="547"/>
    </location>
</feature>
<feature type="compositionally biased region" description="Basic and acidic residues" evidence="3">
    <location>
        <begin position="283"/>
        <end position="293"/>
    </location>
</feature>
<feature type="compositionally biased region" description="Basic and acidic residues" evidence="3">
    <location>
        <begin position="429"/>
        <end position="439"/>
    </location>
</feature>
<feature type="compositionally biased region" description="Basic and acidic residues" evidence="3">
    <location>
        <begin position="353"/>
        <end position="366"/>
    </location>
</feature>
<feature type="region of interest" description="Disordered" evidence="3">
    <location>
        <begin position="36"/>
        <end position="67"/>
    </location>
</feature>
<feature type="compositionally biased region" description="Basic and acidic residues" evidence="3">
    <location>
        <begin position="42"/>
        <end position="62"/>
    </location>
</feature>
<dbReference type="PANTHER" id="PTHR12269:SF1">
    <property type="entry name" value="EUKARYOTIC TRANSLATION INITIATION FACTOR 4E TRANSPORTER"/>
    <property type="match status" value="1"/>
</dbReference>
<organism evidence="4">
    <name type="scientific">Cacopsylla melanoneura</name>
    <dbReference type="NCBI Taxonomy" id="428564"/>
    <lineage>
        <taxon>Eukaryota</taxon>
        <taxon>Metazoa</taxon>
        <taxon>Ecdysozoa</taxon>
        <taxon>Arthropoda</taxon>
        <taxon>Hexapoda</taxon>
        <taxon>Insecta</taxon>
        <taxon>Pterygota</taxon>
        <taxon>Neoptera</taxon>
        <taxon>Paraneoptera</taxon>
        <taxon>Hemiptera</taxon>
        <taxon>Sternorrhyncha</taxon>
        <taxon>Psylloidea</taxon>
        <taxon>Psyllidae</taxon>
        <taxon>Psyllinae</taxon>
        <taxon>Cacopsylla</taxon>
    </lineage>
</organism>
<feature type="region of interest" description="Disordered" evidence="3">
    <location>
        <begin position="1051"/>
        <end position="1070"/>
    </location>
</feature>
<accession>A0A8D8X748</accession>
<feature type="region of interest" description="Disordered" evidence="3">
    <location>
        <begin position="969"/>
        <end position="1036"/>
    </location>
</feature>
<dbReference type="InterPro" id="IPR018862">
    <property type="entry name" value="eIF4E-T"/>
</dbReference>
<feature type="compositionally biased region" description="Polar residues" evidence="3">
    <location>
        <begin position="1018"/>
        <end position="1030"/>
    </location>
</feature>
<comment type="subcellular location">
    <subcellularLocation>
        <location evidence="1">Cytoplasm</location>
    </subcellularLocation>
</comment>
<sequence>MCDTVQAETGDTKKEDTSICEDKDIWKESLLDATDNLLDSAEDGKGREEEEGEDKEKEKEEGEITVPELQYSRAQLYEIQKLPSSQVKPEFLDSFPIQARFSFVRGVWEREGGSGGPNPPSNQQGGGGSSRTNDRWPRAVTPNEGTYDGYNDNKMRRSLDSRGGGGLVRGGAKDSPDPILSPQRRTFNSGCYVPPGGSLMGTPRDNKTMDRDSMGRRFVGTGRVGWGSNDGLLGGTETTFVAPNLMPDYTQRGSGGTSSTSGGSQAGPGALQNRGGSSQAGDVFERRYADVKRTNTRTSGEYRNNGDYHRNSGGGNDFNRNNSNDYSRNNGNEYDRGGGGRYNGVNDNRRHRNNSDNRNHHNHQDSEPEWWSEGPTSQNDVIELRGFYDDDTKDGSGSSPDSRKNSESERVQRKSSSSSGGGDLSNVKEVADSADREKTNSGNTGREPLLSFGNTEPNIDDLLNNLDSIFTNNTEPVSSADQNSGGGSRFSRWFRSESPGTQQPPQSPSPHHMINDLINDITEERSQTQHRYSPVSPHHPRAGLPPGANFLDMMLKQSQEGGVLRSGSIRDLEGVGKLHSVEELEAKMRPVNGPASHHNNPMNKEQDMANFKKLLKSIDVKKSSASESTELLATPTPLAPTMGTNLDRHPSPLIPGSGPDSAFPSGTDPAMLPQMMTKLLQQQHHLAQNMHQQAQVSGVTPGGHHLPHHAAGPWANLLAQQNRIDQEIVHKIVKIQQAQEYQRRMAALGLGPQPAPGGAGYLPTSPLPPELQHHLLNNPQFDARNLIRPIPGVGPLSPSQAQAPLNGPPPLAGPMTPGGPSFLQSGGPLNHPMGPGGKQFLLSTPPPGAPSPGNSSVFQQQQQQQRIPSPNQLAAHTQAILQNAILKKKIQEQKETLRKRHEHLMQRPSSPSAQPTGHELRPSQSSPNVINAFTPTSVLRKMTAHPQAHDQNVPPSNQHEKDLLLIQSSSHSTPTGSPWAHLNNSRPQPNLGHNKNSVINLGNQQIPQQVGPKPRSKFTVSSNSLQQSKSGGHLPSSVADQIHILSQDSHHVNPFTSHHSQSGSGVGSRGLVPEQLEKWFSSPEFLTRAPPPPSQNLLSVEELERHAPTAPGAATVQN</sequence>
<dbReference type="Pfam" id="PF10477">
    <property type="entry name" value="EIF4E-T"/>
    <property type="match status" value="1"/>
</dbReference>
<feature type="compositionally biased region" description="Basic and acidic residues" evidence="3">
    <location>
        <begin position="204"/>
        <end position="215"/>
    </location>
</feature>
<feature type="compositionally biased region" description="Basic and acidic residues" evidence="3">
    <location>
        <begin position="401"/>
        <end position="412"/>
    </location>
</feature>
<dbReference type="GO" id="GO:0003729">
    <property type="term" value="F:mRNA binding"/>
    <property type="evidence" value="ECO:0007669"/>
    <property type="project" value="TreeGrafter"/>
</dbReference>
<feature type="compositionally biased region" description="Basic and acidic residues" evidence="3">
    <location>
        <begin position="151"/>
        <end position="160"/>
    </location>
</feature>
<dbReference type="PANTHER" id="PTHR12269">
    <property type="entry name" value="EUKARYOTIC TRANSLATION INITIATION FACTOR 4E TRANSPORTER"/>
    <property type="match status" value="1"/>
</dbReference>
<dbReference type="EMBL" id="HBUF01350853">
    <property type="protein sequence ID" value="CAG6713662.1"/>
    <property type="molecule type" value="Transcribed_RNA"/>
</dbReference>
<reference evidence="4" key="1">
    <citation type="submission" date="2021-05" db="EMBL/GenBank/DDBJ databases">
        <authorList>
            <person name="Alioto T."/>
            <person name="Alioto T."/>
            <person name="Gomez Garrido J."/>
        </authorList>
    </citation>
    <scope>NUCLEOTIDE SEQUENCE</scope>
</reference>
<evidence type="ECO:0000256" key="1">
    <source>
        <dbReference type="ARBA" id="ARBA00004496"/>
    </source>
</evidence>
<dbReference type="GO" id="GO:0036464">
    <property type="term" value="C:cytoplasmic ribonucleoprotein granule"/>
    <property type="evidence" value="ECO:0007669"/>
    <property type="project" value="UniProtKB-ARBA"/>
</dbReference>
<dbReference type="EMBL" id="HBUF01075659">
    <property type="protein sequence ID" value="CAG6631034.1"/>
    <property type="molecule type" value="Transcribed_RNA"/>
</dbReference>
<feature type="compositionally biased region" description="Polar residues" evidence="3">
    <location>
        <begin position="922"/>
        <end position="931"/>
    </location>
</feature>
<dbReference type="EMBL" id="HBUF01269265">
    <property type="protein sequence ID" value="CAG6684798.1"/>
    <property type="molecule type" value="Transcribed_RNA"/>
</dbReference>
<name>A0A8D8X748_9HEMI</name>
<feature type="region of interest" description="Disordered" evidence="3">
    <location>
        <begin position="786"/>
        <end position="873"/>
    </location>
</feature>
<feature type="compositionally biased region" description="Low complexity" evidence="3">
    <location>
        <begin position="317"/>
        <end position="332"/>
    </location>
</feature>
<feature type="compositionally biased region" description="Low complexity" evidence="3">
    <location>
        <begin position="851"/>
        <end position="865"/>
    </location>
</feature>